<dbReference type="SUPFAM" id="SSF53474">
    <property type="entry name" value="alpha/beta-Hydrolases"/>
    <property type="match status" value="1"/>
</dbReference>
<reference evidence="7" key="1">
    <citation type="submission" date="2022-11" db="UniProtKB">
        <authorList>
            <consortium name="WormBaseParasite"/>
        </authorList>
    </citation>
    <scope>IDENTIFICATION</scope>
</reference>
<dbReference type="EC" id="3.1.1.-" evidence="4"/>
<keyword evidence="2" id="KW-0719">Serine esterase</keyword>
<dbReference type="InterPro" id="IPR002018">
    <property type="entry name" value="CarbesteraseB"/>
</dbReference>
<keyword evidence="6" id="KW-1185">Reference proteome</keyword>
<evidence type="ECO:0000259" key="5">
    <source>
        <dbReference type="Pfam" id="PF00135"/>
    </source>
</evidence>
<evidence type="ECO:0000256" key="1">
    <source>
        <dbReference type="ARBA" id="ARBA00005964"/>
    </source>
</evidence>
<evidence type="ECO:0000256" key="3">
    <source>
        <dbReference type="ARBA" id="ARBA00022801"/>
    </source>
</evidence>
<feature type="domain" description="Carboxylesterase type B" evidence="5">
    <location>
        <begin position="1"/>
        <end position="153"/>
    </location>
</feature>
<dbReference type="GO" id="GO:0052689">
    <property type="term" value="F:carboxylic ester hydrolase activity"/>
    <property type="evidence" value="ECO:0007669"/>
    <property type="project" value="UniProtKB-KW"/>
</dbReference>
<dbReference type="Gene3D" id="3.40.50.1820">
    <property type="entry name" value="alpha/beta hydrolase"/>
    <property type="match status" value="1"/>
</dbReference>
<dbReference type="PROSITE" id="PS00122">
    <property type="entry name" value="CARBOXYLESTERASE_B_1"/>
    <property type="match status" value="1"/>
</dbReference>
<dbReference type="InterPro" id="IPR029058">
    <property type="entry name" value="AB_hydrolase_fold"/>
</dbReference>
<evidence type="ECO:0000256" key="2">
    <source>
        <dbReference type="ARBA" id="ARBA00022487"/>
    </source>
</evidence>
<dbReference type="Proteomes" id="UP000887540">
    <property type="component" value="Unplaced"/>
</dbReference>
<evidence type="ECO:0000313" key="7">
    <source>
        <dbReference type="WBParaSite" id="ACRNAN_scaffold10031.g15640.t1"/>
    </source>
</evidence>
<sequence length="172" mass="19618">MLDQVEAMKFVQKEISNFGGDPNKITIFGESAGGGSVSAHTYSPLSRGLFQQMIAESGAVWTSLDHTSTDIYYLSASRAQVLCNFSKKMWNSMNYTLLETCLMDMDYKKWLPLEQNNIIGWKIVLDGYFMPDWPKNLAKDRPNLPVIVGMYQAFFDSTFKMLQKFGFFVETL</sequence>
<proteinExistence type="inferred from homology"/>
<dbReference type="WBParaSite" id="ACRNAN_scaffold10031.g15640.t1">
    <property type="protein sequence ID" value="ACRNAN_scaffold10031.g15640.t1"/>
    <property type="gene ID" value="ACRNAN_scaffold10031.g15640"/>
</dbReference>
<accession>A0A914CEZ3</accession>
<dbReference type="PANTHER" id="PTHR11559">
    <property type="entry name" value="CARBOXYLESTERASE"/>
    <property type="match status" value="1"/>
</dbReference>
<dbReference type="InterPro" id="IPR019826">
    <property type="entry name" value="Carboxylesterase_B_AS"/>
</dbReference>
<keyword evidence="3 4" id="KW-0378">Hydrolase</keyword>
<name>A0A914CEZ3_9BILA</name>
<dbReference type="AlphaFoldDB" id="A0A914CEZ3"/>
<protein>
    <recommendedName>
        <fullName evidence="4">Carboxylic ester hydrolase</fullName>
        <ecNumber evidence="4">3.1.1.-</ecNumber>
    </recommendedName>
</protein>
<comment type="similarity">
    <text evidence="1 4">Belongs to the type-B carboxylesterase/lipase family.</text>
</comment>
<evidence type="ECO:0000313" key="6">
    <source>
        <dbReference type="Proteomes" id="UP000887540"/>
    </source>
</evidence>
<evidence type="ECO:0000256" key="4">
    <source>
        <dbReference type="RuleBase" id="RU361235"/>
    </source>
</evidence>
<organism evidence="6 7">
    <name type="scientific">Acrobeloides nanus</name>
    <dbReference type="NCBI Taxonomy" id="290746"/>
    <lineage>
        <taxon>Eukaryota</taxon>
        <taxon>Metazoa</taxon>
        <taxon>Ecdysozoa</taxon>
        <taxon>Nematoda</taxon>
        <taxon>Chromadorea</taxon>
        <taxon>Rhabditida</taxon>
        <taxon>Tylenchina</taxon>
        <taxon>Cephalobomorpha</taxon>
        <taxon>Cephaloboidea</taxon>
        <taxon>Cephalobidae</taxon>
        <taxon>Acrobeloides</taxon>
    </lineage>
</organism>
<dbReference type="Pfam" id="PF00135">
    <property type="entry name" value="COesterase"/>
    <property type="match status" value="1"/>
</dbReference>
<dbReference type="InterPro" id="IPR050309">
    <property type="entry name" value="Type-B_Carboxylest/Lipase"/>
</dbReference>